<keyword evidence="11" id="KW-0716">Sensory transduction</keyword>
<keyword evidence="6 10" id="KW-0297">G-protein coupled receptor</keyword>
<dbReference type="InterPro" id="IPR017452">
    <property type="entry name" value="GPCR_Rhodpsn_7TM"/>
</dbReference>
<comment type="subcellular location">
    <subcellularLocation>
        <location evidence="1 11">Cell membrane</location>
        <topology evidence="1 11">Multi-pass membrane protein</topology>
    </subcellularLocation>
</comment>
<dbReference type="FunFam" id="1.20.1070.10:FF:000015">
    <property type="entry name" value="Olfactory receptor"/>
    <property type="match status" value="1"/>
</dbReference>
<feature type="region of interest" description="Disordered" evidence="12">
    <location>
        <begin position="1"/>
        <end position="23"/>
    </location>
</feature>
<evidence type="ECO:0000256" key="8">
    <source>
        <dbReference type="ARBA" id="ARBA00023170"/>
    </source>
</evidence>
<dbReference type="InterPro" id="IPR000725">
    <property type="entry name" value="Olfact_rcpt"/>
</dbReference>
<evidence type="ECO:0000313" key="15">
    <source>
        <dbReference type="Proteomes" id="UP001474421"/>
    </source>
</evidence>
<dbReference type="PRINTS" id="PR00245">
    <property type="entry name" value="OLFACTORYR"/>
</dbReference>
<dbReference type="SUPFAM" id="SSF81321">
    <property type="entry name" value="Family A G protein-coupled receptor-like"/>
    <property type="match status" value="1"/>
</dbReference>
<dbReference type="GO" id="GO:0004984">
    <property type="term" value="F:olfactory receptor activity"/>
    <property type="evidence" value="ECO:0007669"/>
    <property type="project" value="InterPro"/>
</dbReference>
<feature type="transmembrane region" description="Helical" evidence="11">
    <location>
        <begin position="226"/>
        <end position="255"/>
    </location>
</feature>
<dbReference type="InterPro" id="IPR000276">
    <property type="entry name" value="GPCR_Rhodpsn"/>
</dbReference>
<evidence type="ECO:0000256" key="4">
    <source>
        <dbReference type="ARBA" id="ARBA00022725"/>
    </source>
</evidence>
<feature type="domain" description="G-protein coupled receptors family 1 profile" evidence="13">
    <location>
        <begin position="70"/>
        <end position="319"/>
    </location>
</feature>
<evidence type="ECO:0000256" key="3">
    <source>
        <dbReference type="ARBA" id="ARBA00022692"/>
    </source>
</evidence>
<feature type="transmembrane region" description="Helical" evidence="11">
    <location>
        <begin position="127"/>
        <end position="149"/>
    </location>
</feature>
<feature type="transmembrane region" description="Helical" evidence="11">
    <location>
        <begin position="169"/>
        <end position="187"/>
    </location>
</feature>
<evidence type="ECO:0000313" key="14">
    <source>
        <dbReference type="EMBL" id="KAK9397182.1"/>
    </source>
</evidence>
<evidence type="ECO:0000256" key="2">
    <source>
        <dbReference type="ARBA" id="ARBA00022475"/>
    </source>
</evidence>
<dbReference type="PANTHER" id="PTHR26452">
    <property type="entry name" value="OLFACTORY RECEPTOR"/>
    <property type="match status" value="1"/>
</dbReference>
<keyword evidence="15" id="KW-1185">Reference proteome</keyword>
<dbReference type="GO" id="GO:0005886">
    <property type="term" value="C:plasma membrane"/>
    <property type="evidence" value="ECO:0007669"/>
    <property type="project" value="UniProtKB-SubCell"/>
</dbReference>
<keyword evidence="2 11" id="KW-1003">Cell membrane</keyword>
<comment type="similarity">
    <text evidence="10">Belongs to the G-protein coupled receptor 1 family.</text>
</comment>
<name>A0AAW1B6Q8_CROAD</name>
<dbReference type="Gene3D" id="1.20.1070.10">
    <property type="entry name" value="Rhodopsin 7-helix transmembrane proteins"/>
    <property type="match status" value="1"/>
</dbReference>
<dbReference type="InterPro" id="IPR050516">
    <property type="entry name" value="Olfactory_GPCR"/>
</dbReference>
<sequence>MLGLFHNEDMRLPQKSKSHKASSKGRYTFPYMDNRTQVTEFILLGFIGYPWLQKLLFVIFFFIYLSTLIGNVMIILAIRIDPHLHSPMYVFLSYLALLDIAFSSVTVPKMLQDFFSETKAISVQHCFTQVFFIMCLSVGEGLLLSVMAYDRFIAVCHPLHYTVMMRKQVCTFLICSALFTGFAYALLNTLLLTTLQFCGPNVIHHFSCEAPQLFKLSCSNTFANQMVIFTLGSFLGMGALLIILASYILIISSVLRIQSMEGKSKAFSTCTSHMIVVLLYYGTIFFRYLKPTSKDAGNQEIVPSIVYFIATPMLNPIIYSLRNQEVKRAFVKIVQSNNNEN</sequence>
<evidence type="ECO:0000256" key="5">
    <source>
        <dbReference type="ARBA" id="ARBA00022989"/>
    </source>
</evidence>
<keyword evidence="7 11" id="KW-0472">Membrane</keyword>
<feature type="transmembrane region" description="Helical" evidence="11">
    <location>
        <begin position="301"/>
        <end position="321"/>
    </location>
</feature>
<keyword evidence="8 10" id="KW-0675">Receptor</keyword>
<reference evidence="14 15" key="1">
    <citation type="journal article" date="2024" name="Proc. Natl. Acad. Sci. U.S.A.">
        <title>The genetic regulatory architecture and epigenomic basis for age-related changes in rattlesnake venom.</title>
        <authorList>
            <person name="Hogan M.P."/>
            <person name="Holding M.L."/>
            <person name="Nystrom G.S."/>
            <person name="Colston T.J."/>
            <person name="Bartlett D.A."/>
            <person name="Mason A.J."/>
            <person name="Ellsworth S.A."/>
            <person name="Rautsaw R.M."/>
            <person name="Lawrence K.C."/>
            <person name="Strickland J.L."/>
            <person name="He B."/>
            <person name="Fraser P."/>
            <person name="Margres M.J."/>
            <person name="Gilbert D.M."/>
            <person name="Gibbs H.L."/>
            <person name="Parkinson C.L."/>
            <person name="Rokyta D.R."/>
        </authorList>
    </citation>
    <scope>NUCLEOTIDE SEQUENCE [LARGE SCALE GENOMIC DNA]</scope>
    <source>
        <strain evidence="14">DRR0105</strain>
    </source>
</reference>
<feature type="compositionally biased region" description="Basic residues" evidence="12">
    <location>
        <begin position="14"/>
        <end position="23"/>
    </location>
</feature>
<keyword evidence="3 10" id="KW-0812">Transmembrane</keyword>
<accession>A0AAW1B6Q8</accession>
<evidence type="ECO:0000256" key="1">
    <source>
        <dbReference type="ARBA" id="ARBA00004651"/>
    </source>
</evidence>
<dbReference type="PROSITE" id="PS00237">
    <property type="entry name" value="G_PROTEIN_RECEP_F1_1"/>
    <property type="match status" value="1"/>
</dbReference>
<evidence type="ECO:0000256" key="6">
    <source>
        <dbReference type="ARBA" id="ARBA00023040"/>
    </source>
</evidence>
<feature type="transmembrane region" description="Helical" evidence="11">
    <location>
        <begin position="55"/>
        <end position="77"/>
    </location>
</feature>
<keyword evidence="4 11" id="KW-0552">Olfaction</keyword>
<evidence type="ECO:0000256" key="11">
    <source>
        <dbReference type="RuleBase" id="RU363047"/>
    </source>
</evidence>
<keyword evidence="5 11" id="KW-1133">Transmembrane helix</keyword>
<feature type="transmembrane region" description="Helical" evidence="11">
    <location>
        <begin position="89"/>
        <end position="107"/>
    </location>
</feature>
<evidence type="ECO:0000259" key="13">
    <source>
        <dbReference type="PROSITE" id="PS50262"/>
    </source>
</evidence>
<evidence type="ECO:0000256" key="9">
    <source>
        <dbReference type="ARBA" id="ARBA00023224"/>
    </source>
</evidence>
<gene>
    <name evidence="14" type="ORF">NXF25_020543</name>
</gene>
<dbReference type="Pfam" id="PF13853">
    <property type="entry name" value="7tm_4"/>
    <property type="match status" value="1"/>
</dbReference>
<dbReference type="GO" id="GO:0004930">
    <property type="term" value="F:G protein-coupled receptor activity"/>
    <property type="evidence" value="ECO:0007669"/>
    <property type="project" value="UniProtKB-KW"/>
</dbReference>
<evidence type="ECO:0000256" key="12">
    <source>
        <dbReference type="SAM" id="MobiDB-lite"/>
    </source>
</evidence>
<organism evidence="14 15">
    <name type="scientific">Crotalus adamanteus</name>
    <name type="common">Eastern diamondback rattlesnake</name>
    <dbReference type="NCBI Taxonomy" id="8729"/>
    <lineage>
        <taxon>Eukaryota</taxon>
        <taxon>Metazoa</taxon>
        <taxon>Chordata</taxon>
        <taxon>Craniata</taxon>
        <taxon>Vertebrata</taxon>
        <taxon>Euteleostomi</taxon>
        <taxon>Lepidosauria</taxon>
        <taxon>Squamata</taxon>
        <taxon>Bifurcata</taxon>
        <taxon>Unidentata</taxon>
        <taxon>Episquamata</taxon>
        <taxon>Toxicofera</taxon>
        <taxon>Serpentes</taxon>
        <taxon>Colubroidea</taxon>
        <taxon>Viperidae</taxon>
        <taxon>Crotalinae</taxon>
        <taxon>Crotalus</taxon>
    </lineage>
</organism>
<evidence type="ECO:0000256" key="10">
    <source>
        <dbReference type="RuleBase" id="RU000688"/>
    </source>
</evidence>
<protein>
    <recommendedName>
        <fullName evidence="11">Olfactory receptor</fullName>
    </recommendedName>
</protein>
<feature type="transmembrane region" description="Helical" evidence="11">
    <location>
        <begin position="267"/>
        <end position="289"/>
    </location>
</feature>
<evidence type="ECO:0000256" key="7">
    <source>
        <dbReference type="ARBA" id="ARBA00023136"/>
    </source>
</evidence>
<dbReference type="PRINTS" id="PR00237">
    <property type="entry name" value="GPCRRHODOPSN"/>
</dbReference>
<comment type="caution">
    <text evidence="14">The sequence shown here is derived from an EMBL/GenBank/DDBJ whole genome shotgun (WGS) entry which is preliminary data.</text>
</comment>
<dbReference type="PROSITE" id="PS50262">
    <property type="entry name" value="G_PROTEIN_RECEP_F1_2"/>
    <property type="match status" value="1"/>
</dbReference>
<dbReference type="Proteomes" id="UP001474421">
    <property type="component" value="Unassembled WGS sequence"/>
</dbReference>
<dbReference type="EMBL" id="JAOTOJ010000008">
    <property type="protein sequence ID" value="KAK9397182.1"/>
    <property type="molecule type" value="Genomic_DNA"/>
</dbReference>
<feature type="compositionally biased region" description="Basic and acidic residues" evidence="12">
    <location>
        <begin position="1"/>
        <end position="12"/>
    </location>
</feature>
<dbReference type="AlphaFoldDB" id="A0AAW1B6Q8"/>
<keyword evidence="9 10" id="KW-0807">Transducer</keyword>
<proteinExistence type="inferred from homology"/>